<evidence type="ECO:0000256" key="1">
    <source>
        <dbReference type="SAM" id="Phobius"/>
    </source>
</evidence>
<keyword evidence="1" id="KW-0812">Transmembrane</keyword>
<name>A0A5E6S4U4_PSEFL</name>
<dbReference type="AlphaFoldDB" id="A0A5E6S4U4"/>
<reference evidence="2 3" key="1">
    <citation type="submission" date="2019-09" db="EMBL/GenBank/DDBJ databases">
        <authorList>
            <person name="Chandra G."/>
            <person name="Truman W A."/>
        </authorList>
    </citation>
    <scope>NUCLEOTIDE SEQUENCE [LARGE SCALE GENOMIC DNA]</scope>
    <source>
        <strain evidence="2">PS659</strain>
    </source>
</reference>
<accession>A0A5E6S4U4</accession>
<keyword evidence="1" id="KW-1133">Transmembrane helix</keyword>
<dbReference type="EMBL" id="CABVGY010000009">
    <property type="protein sequence ID" value="VVM75591.1"/>
    <property type="molecule type" value="Genomic_DNA"/>
</dbReference>
<gene>
    <name evidence="2" type="ORF">PS659_02070</name>
</gene>
<dbReference type="RefSeq" id="WP_150716016.1">
    <property type="nucleotide sequence ID" value="NZ_CABVGY010000009.1"/>
</dbReference>
<evidence type="ECO:0000313" key="2">
    <source>
        <dbReference type="EMBL" id="VVM75591.1"/>
    </source>
</evidence>
<organism evidence="2 3">
    <name type="scientific">Pseudomonas fluorescens</name>
    <dbReference type="NCBI Taxonomy" id="294"/>
    <lineage>
        <taxon>Bacteria</taxon>
        <taxon>Pseudomonadati</taxon>
        <taxon>Pseudomonadota</taxon>
        <taxon>Gammaproteobacteria</taxon>
        <taxon>Pseudomonadales</taxon>
        <taxon>Pseudomonadaceae</taxon>
        <taxon>Pseudomonas</taxon>
    </lineage>
</organism>
<evidence type="ECO:0000313" key="3">
    <source>
        <dbReference type="Proteomes" id="UP000326729"/>
    </source>
</evidence>
<dbReference type="Proteomes" id="UP000326729">
    <property type="component" value="Unassembled WGS sequence"/>
</dbReference>
<dbReference type="Pfam" id="PF09909">
    <property type="entry name" value="DUF2138"/>
    <property type="match status" value="1"/>
</dbReference>
<sequence length="570" mass="62064" precursor="true">MSDNTVTPAAGAAPGKASLHWPTLLIGLCLVAAVAGGMGWFMHKPKAPAPVLASDKLGMGRPDGLLETHSLSQLPKDLLAVPFLKETLTEDFVFYYETHADRLGLIGSLRRIIYEHDLKLQDSLIEQLFDQPADVALWRGADGRLKDFLLVMDRGGLAKVLEPLAKVALDDSQLSKVAEVKVGSDDVALYQLSYNASKTLLFASHGDKLVVLSNPAKLYDPQNGATQEPGSVSTTAIAALLNGEKLFPEAFGLPPRAPEVKQRLSVNASVLAMGYQRFIPNFAGLRFDMDDKGWHSFLAMDELENQPDFDFKPIWQAMPMGASACVALPLAAEQQKPLLVKLGAQEQVAQALTEHMAGAAGLCWYADSRLYTPLLVASLNDDDSGKLDGDLGSLFGSMVGAHESNVEEGAFPVVEKQEGQSHQWQRQVSSSFGPYAAKEASDPDAITGKAFMKVSLARHGSTLLFSLDDKLVDKALGTLDKRFPPMADLVPKDLLMPVYFGPESMAQLMQQETLDSLPQDMEPVFYNAAQTYLIPKLRKLGGYGKYALTLPEGSEPDGHWQWLPLEWKAL</sequence>
<protein>
    <recommendedName>
        <fullName evidence="4">DUF2138 domain-containing protein</fullName>
    </recommendedName>
</protein>
<dbReference type="NCBIfam" id="NF008500">
    <property type="entry name" value="PRK11410.1"/>
    <property type="match status" value="1"/>
</dbReference>
<proteinExistence type="predicted"/>
<feature type="transmembrane region" description="Helical" evidence="1">
    <location>
        <begin position="20"/>
        <end position="41"/>
    </location>
</feature>
<keyword evidence="1" id="KW-0472">Membrane</keyword>
<evidence type="ECO:0008006" key="4">
    <source>
        <dbReference type="Google" id="ProtNLM"/>
    </source>
</evidence>
<dbReference type="InterPro" id="IPR018671">
    <property type="entry name" value="DUF2138"/>
</dbReference>
<dbReference type="OrthoDB" id="6978897at2"/>